<dbReference type="InterPro" id="IPR050205">
    <property type="entry name" value="CDPK_Ser/Thr_kinases"/>
</dbReference>
<keyword evidence="10" id="KW-0106">Calcium</keyword>
<dbReference type="InterPro" id="IPR000719">
    <property type="entry name" value="Prot_kinase_dom"/>
</dbReference>
<keyword evidence="6" id="KW-0479">Metal-binding</keyword>
<dbReference type="AlphaFoldDB" id="A0A1R2B1C7"/>
<feature type="domain" description="Protein kinase" evidence="15">
    <location>
        <begin position="43"/>
        <end position="299"/>
    </location>
</feature>
<gene>
    <name evidence="17" type="ORF">SteCoe_31417</name>
</gene>
<evidence type="ECO:0000256" key="2">
    <source>
        <dbReference type="ARBA" id="ARBA00011245"/>
    </source>
</evidence>
<protein>
    <recommendedName>
        <fullName evidence="3">non-specific serine/threonine protein kinase</fullName>
        <ecNumber evidence="3">2.7.11.1</ecNumber>
    </recommendedName>
</protein>
<dbReference type="InterPro" id="IPR011992">
    <property type="entry name" value="EF-hand-dom_pair"/>
</dbReference>
<dbReference type="SUPFAM" id="SSF47473">
    <property type="entry name" value="EF-hand"/>
    <property type="match status" value="1"/>
</dbReference>
<dbReference type="PROSITE" id="PS50011">
    <property type="entry name" value="PROTEIN_KINASE_DOM"/>
    <property type="match status" value="1"/>
</dbReference>
<evidence type="ECO:0000256" key="14">
    <source>
        <dbReference type="ARBA" id="ARBA00048679"/>
    </source>
</evidence>
<dbReference type="PROSITE" id="PS50222">
    <property type="entry name" value="EF_HAND_2"/>
    <property type="match status" value="4"/>
</dbReference>
<name>A0A1R2B1C7_9CILI</name>
<evidence type="ECO:0000256" key="9">
    <source>
        <dbReference type="ARBA" id="ARBA00022777"/>
    </source>
</evidence>
<evidence type="ECO:0000256" key="12">
    <source>
        <dbReference type="ARBA" id="ARBA00024334"/>
    </source>
</evidence>
<dbReference type="InterPro" id="IPR002048">
    <property type="entry name" value="EF_hand_dom"/>
</dbReference>
<dbReference type="SMART" id="SM00054">
    <property type="entry name" value="EFh"/>
    <property type="match status" value="4"/>
</dbReference>
<evidence type="ECO:0000256" key="3">
    <source>
        <dbReference type="ARBA" id="ARBA00012513"/>
    </source>
</evidence>
<comment type="subunit">
    <text evidence="2">Monomer.</text>
</comment>
<dbReference type="CDD" id="cd05117">
    <property type="entry name" value="STKc_CAMK"/>
    <property type="match status" value="1"/>
</dbReference>
<keyword evidence="9" id="KW-0418">Kinase</keyword>
<keyword evidence="7" id="KW-0677">Repeat</keyword>
<comment type="similarity">
    <text evidence="12">Belongs to the protein kinase superfamily. Ser/Thr protein kinase family. CDPK subfamily.</text>
</comment>
<evidence type="ECO:0000256" key="10">
    <source>
        <dbReference type="ARBA" id="ARBA00022837"/>
    </source>
</evidence>
<dbReference type="GO" id="GO:0004674">
    <property type="term" value="F:protein serine/threonine kinase activity"/>
    <property type="evidence" value="ECO:0007669"/>
    <property type="project" value="UniProtKB-KW"/>
</dbReference>
<organism evidence="17 18">
    <name type="scientific">Stentor coeruleus</name>
    <dbReference type="NCBI Taxonomy" id="5963"/>
    <lineage>
        <taxon>Eukaryota</taxon>
        <taxon>Sar</taxon>
        <taxon>Alveolata</taxon>
        <taxon>Ciliophora</taxon>
        <taxon>Postciliodesmatophora</taxon>
        <taxon>Heterotrichea</taxon>
        <taxon>Heterotrichida</taxon>
        <taxon>Stentoridae</taxon>
        <taxon>Stentor</taxon>
    </lineage>
</organism>
<evidence type="ECO:0000313" key="17">
    <source>
        <dbReference type="EMBL" id="OMJ70581.1"/>
    </source>
</evidence>
<keyword evidence="18" id="KW-1185">Reference proteome</keyword>
<dbReference type="GO" id="GO:0005509">
    <property type="term" value="F:calcium ion binding"/>
    <property type="evidence" value="ECO:0007669"/>
    <property type="project" value="InterPro"/>
</dbReference>
<dbReference type="InterPro" id="IPR011009">
    <property type="entry name" value="Kinase-like_dom_sf"/>
</dbReference>
<keyword evidence="8" id="KW-0547">Nucleotide-binding</keyword>
<dbReference type="Pfam" id="PF13499">
    <property type="entry name" value="EF-hand_7"/>
    <property type="match status" value="2"/>
</dbReference>
<comment type="cofactor">
    <cofactor evidence="1">
        <name>Mg(2+)</name>
        <dbReference type="ChEBI" id="CHEBI:18420"/>
    </cofactor>
</comment>
<dbReference type="EMBL" id="MPUH01001074">
    <property type="protein sequence ID" value="OMJ70581.1"/>
    <property type="molecule type" value="Genomic_DNA"/>
</dbReference>
<dbReference type="PROSITE" id="PS00109">
    <property type="entry name" value="PROTEIN_KINASE_TYR"/>
    <property type="match status" value="1"/>
</dbReference>
<dbReference type="InterPro" id="IPR008266">
    <property type="entry name" value="Tyr_kinase_AS"/>
</dbReference>
<comment type="catalytic activity">
    <reaction evidence="14">
        <text>L-seryl-[protein] + ATP = O-phospho-L-seryl-[protein] + ADP + H(+)</text>
        <dbReference type="Rhea" id="RHEA:17989"/>
        <dbReference type="Rhea" id="RHEA-COMP:9863"/>
        <dbReference type="Rhea" id="RHEA-COMP:11604"/>
        <dbReference type="ChEBI" id="CHEBI:15378"/>
        <dbReference type="ChEBI" id="CHEBI:29999"/>
        <dbReference type="ChEBI" id="CHEBI:30616"/>
        <dbReference type="ChEBI" id="CHEBI:83421"/>
        <dbReference type="ChEBI" id="CHEBI:456216"/>
        <dbReference type="EC" id="2.7.11.1"/>
    </reaction>
</comment>
<dbReference type="Gene3D" id="1.10.238.10">
    <property type="entry name" value="EF-hand"/>
    <property type="match status" value="2"/>
</dbReference>
<dbReference type="Gene3D" id="1.10.510.10">
    <property type="entry name" value="Transferase(Phosphotransferase) domain 1"/>
    <property type="match status" value="1"/>
</dbReference>
<dbReference type="FunFam" id="3.30.200.20:FF:000315">
    <property type="entry name" value="Calcium-dependent protein kinase 3"/>
    <property type="match status" value="1"/>
</dbReference>
<evidence type="ECO:0000256" key="1">
    <source>
        <dbReference type="ARBA" id="ARBA00001946"/>
    </source>
</evidence>
<feature type="domain" description="EF-hand" evidence="16">
    <location>
        <begin position="451"/>
        <end position="486"/>
    </location>
</feature>
<dbReference type="OrthoDB" id="65789at2759"/>
<evidence type="ECO:0000256" key="8">
    <source>
        <dbReference type="ARBA" id="ARBA00022741"/>
    </source>
</evidence>
<dbReference type="GO" id="GO:0005524">
    <property type="term" value="F:ATP binding"/>
    <property type="evidence" value="ECO:0007669"/>
    <property type="project" value="UniProtKB-KW"/>
</dbReference>
<evidence type="ECO:0000256" key="11">
    <source>
        <dbReference type="ARBA" id="ARBA00022840"/>
    </source>
</evidence>
<dbReference type="EC" id="2.7.11.1" evidence="3"/>
<comment type="catalytic activity">
    <reaction evidence="13">
        <text>L-threonyl-[protein] + ATP = O-phospho-L-threonyl-[protein] + ADP + H(+)</text>
        <dbReference type="Rhea" id="RHEA:46608"/>
        <dbReference type="Rhea" id="RHEA-COMP:11060"/>
        <dbReference type="Rhea" id="RHEA-COMP:11605"/>
        <dbReference type="ChEBI" id="CHEBI:15378"/>
        <dbReference type="ChEBI" id="CHEBI:30013"/>
        <dbReference type="ChEBI" id="CHEBI:30616"/>
        <dbReference type="ChEBI" id="CHEBI:61977"/>
        <dbReference type="ChEBI" id="CHEBI:456216"/>
        <dbReference type="EC" id="2.7.11.1"/>
    </reaction>
</comment>
<evidence type="ECO:0000256" key="13">
    <source>
        <dbReference type="ARBA" id="ARBA00047899"/>
    </source>
</evidence>
<evidence type="ECO:0000313" key="18">
    <source>
        <dbReference type="Proteomes" id="UP000187209"/>
    </source>
</evidence>
<feature type="domain" description="EF-hand" evidence="16">
    <location>
        <begin position="380"/>
        <end position="415"/>
    </location>
</feature>
<dbReference type="SUPFAM" id="SSF56112">
    <property type="entry name" value="Protein kinase-like (PK-like)"/>
    <property type="match status" value="1"/>
</dbReference>
<evidence type="ECO:0000259" key="16">
    <source>
        <dbReference type="PROSITE" id="PS50222"/>
    </source>
</evidence>
<dbReference type="InterPro" id="IPR018247">
    <property type="entry name" value="EF_Hand_1_Ca_BS"/>
</dbReference>
<dbReference type="FunFam" id="1.10.510.10:FF:000571">
    <property type="entry name" value="Maternal embryonic leucine zipper kinase"/>
    <property type="match status" value="1"/>
</dbReference>
<evidence type="ECO:0000256" key="4">
    <source>
        <dbReference type="ARBA" id="ARBA00022527"/>
    </source>
</evidence>
<keyword evidence="11" id="KW-0067">ATP-binding</keyword>
<keyword evidence="4" id="KW-0723">Serine/threonine-protein kinase</keyword>
<dbReference type="PROSITE" id="PS00018">
    <property type="entry name" value="EF_HAND_1"/>
    <property type="match status" value="3"/>
</dbReference>
<evidence type="ECO:0000256" key="5">
    <source>
        <dbReference type="ARBA" id="ARBA00022679"/>
    </source>
</evidence>
<evidence type="ECO:0000256" key="6">
    <source>
        <dbReference type="ARBA" id="ARBA00022723"/>
    </source>
</evidence>
<accession>A0A1R2B1C7</accession>
<dbReference type="CDD" id="cd00051">
    <property type="entry name" value="EFh"/>
    <property type="match status" value="1"/>
</dbReference>
<comment type="caution">
    <text evidence="17">The sequence shown here is derived from an EMBL/GenBank/DDBJ whole genome shotgun (WGS) entry which is preliminary data.</text>
</comment>
<evidence type="ECO:0000259" key="15">
    <source>
        <dbReference type="PROSITE" id="PS50011"/>
    </source>
</evidence>
<reference evidence="17 18" key="1">
    <citation type="submission" date="2016-11" db="EMBL/GenBank/DDBJ databases">
        <title>The macronuclear genome of Stentor coeruleus: a giant cell with tiny introns.</title>
        <authorList>
            <person name="Slabodnick M."/>
            <person name="Ruby J.G."/>
            <person name="Reiff S.B."/>
            <person name="Swart E.C."/>
            <person name="Gosai S."/>
            <person name="Prabakaran S."/>
            <person name="Witkowska E."/>
            <person name="Larue G.E."/>
            <person name="Fisher S."/>
            <person name="Freeman R.M."/>
            <person name="Gunawardena J."/>
            <person name="Chu W."/>
            <person name="Stover N.A."/>
            <person name="Gregory B.D."/>
            <person name="Nowacki M."/>
            <person name="Derisi J."/>
            <person name="Roy S.W."/>
            <person name="Marshall W.F."/>
            <person name="Sood P."/>
        </authorList>
    </citation>
    <scope>NUCLEOTIDE SEQUENCE [LARGE SCALE GENOMIC DNA]</scope>
    <source>
        <strain evidence="17">WM001</strain>
    </source>
</reference>
<feature type="domain" description="EF-hand" evidence="16">
    <location>
        <begin position="344"/>
        <end position="379"/>
    </location>
</feature>
<dbReference type="Proteomes" id="UP000187209">
    <property type="component" value="Unassembled WGS sequence"/>
</dbReference>
<dbReference type="Pfam" id="PF00069">
    <property type="entry name" value="Pkinase"/>
    <property type="match status" value="1"/>
</dbReference>
<dbReference type="Gene3D" id="3.30.200.20">
    <property type="entry name" value="Phosphorylase Kinase, domain 1"/>
    <property type="match status" value="1"/>
</dbReference>
<feature type="domain" description="EF-hand" evidence="16">
    <location>
        <begin position="416"/>
        <end position="450"/>
    </location>
</feature>
<sequence>MGCTITTKYRKKSEEIFISNINEIKIDPGLFVNENKKKFQDVYRAAQSLSTGIYGEVKTCFHRETGQKRAVKILKKDLMRSELEKTFLLKEISILKSLDHPNIIRTYEFFEDLKHMYLIMEYCSGGELFTEILKRQNFCEGDAAKIFFQILSAVSYLHSNGVIHGDLSPKNILLEEKKGSLSIKVIDFGSAMLSSEKNKKLPKNGKAYYLAPEVYDGIYNDKSDMWSCGIILYILLCGHPPFDGENDEQIISLVKRSRVQMEGRIWEKISSSAKDFIEKLICGPSSRLTAQNALKHMWFDTKIKSAIEKYHIIEAMQNLREFHAPNILKDAIITFVTSQYASLKETKELREVFLSLDKDGDGKISKEELLEAFKNTIGEIEEIEIERIMGEIDSDNNGFIDYTEFLKANIDTKKLLSDQNLKLAFSIFDTDGSGKISAEEIKKVFLCDQSSDENIWKEIIKSLDVNGDGEIDLEEFKALVKLNYNSM</sequence>
<proteinExistence type="inferred from homology"/>
<dbReference type="PANTHER" id="PTHR24349">
    <property type="entry name" value="SERINE/THREONINE-PROTEIN KINASE"/>
    <property type="match status" value="1"/>
</dbReference>
<keyword evidence="5" id="KW-0808">Transferase</keyword>
<evidence type="ECO:0000256" key="7">
    <source>
        <dbReference type="ARBA" id="ARBA00022737"/>
    </source>
</evidence>
<dbReference type="FunFam" id="1.10.238.10:FF:000003">
    <property type="entry name" value="Calmodulin A"/>
    <property type="match status" value="1"/>
</dbReference>